<proteinExistence type="predicted"/>
<keyword evidence="2" id="KW-1185">Reference proteome</keyword>
<gene>
    <name evidence="1" type="ORF">MSAN_00646400</name>
</gene>
<evidence type="ECO:0000313" key="1">
    <source>
        <dbReference type="EMBL" id="KAF7370160.1"/>
    </source>
</evidence>
<reference evidence="1" key="1">
    <citation type="submission" date="2020-05" db="EMBL/GenBank/DDBJ databases">
        <title>Mycena genomes resolve the evolution of fungal bioluminescence.</title>
        <authorList>
            <person name="Tsai I.J."/>
        </authorList>
    </citation>
    <scope>NUCLEOTIDE SEQUENCE</scope>
    <source>
        <strain evidence="1">160909Yilan</strain>
    </source>
</reference>
<organism evidence="1 2">
    <name type="scientific">Mycena sanguinolenta</name>
    <dbReference type="NCBI Taxonomy" id="230812"/>
    <lineage>
        <taxon>Eukaryota</taxon>
        <taxon>Fungi</taxon>
        <taxon>Dikarya</taxon>
        <taxon>Basidiomycota</taxon>
        <taxon>Agaricomycotina</taxon>
        <taxon>Agaricomycetes</taxon>
        <taxon>Agaricomycetidae</taxon>
        <taxon>Agaricales</taxon>
        <taxon>Marasmiineae</taxon>
        <taxon>Mycenaceae</taxon>
        <taxon>Mycena</taxon>
    </lineage>
</organism>
<dbReference type="Proteomes" id="UP000623467">
    <property type="component" value="Unassembled WGS sequence"/>
</dbReference>
<keyword evidence="1" id="KW-0418">Kinase</keyword>
<sequence length="227" mass="26278">MAQHIPRLKTGNVLYADAYIKGNGIFCVELLLQSTRSASGKVYNDAPLARASNEFQEIEEQRLEINLDKLSYELDDVTTVKLITGSDRVEHYLYPLLYLLLRRHFDIIRLAYNHVLHQSEWDTMNTSLEIIFQAVEERSKKLEAFFDDNLLDVKQPSHSSILFQLHHDGHKRDPDHPSRNSIALFKTEEGYDWADEDLGPYPNDDADTIKAALSRINSYILRYPLQD</sequence>
<keyword evidence="1" id="KW-0808">Transferase</keyword>
<accession>A0A8H6Z6J1</accession>
<dbReference type="GO" id="GO:0016301">
    <property type="term" value="F:kinase activity"/>
    <property type="evidence" value="ECO:0007669"/>
    <property type="project" value="UniProtKB-KW"/>
</dbReference>
<comment type="caution">
    <text evidence="1">The sequence shown here is derived from an EMBL/GenBank/DDBJ whole genome shotgun (WGS) entry which is preliminary data.</text>
</comment>
<dbReference type="AlphaFoldDB" id="A0A8H6Z6J1"/>
<protein>
    <submittedName>
        <fullName evidence="1">Protein kinase domain-containing protein</fullName>
    </submittedName>
</protein>
<dbReference type="EMBL" id="JACAZH010000004">
    <property type="protein sequence ID" value="KAF7370160.1"/>
    <property type="molecule type" value="Genomic_DNA"/>
</dbReference>
<name>A0A8H6Z6J1_9AGAR</name>
<evidence type="ECO:0000313" key="2">
    <source>
        <dbReference type="Proteomes" id="UP000623467"/>
    </source>
</evidence>